<dbReference type="GO" id="GO:0009279">
    <property type="term" value="C:cell outer membrane"/>
    <property type="evidence" value="ECO:0007669"/>
    <property type="project" value="UniProtKB-SubCell"/>
</dbReference>
<name>A0A9D5P2Y8_XYLRU</name>
<dbReference type="EMBL" id="SUYC01000032">
    <property type="protein sequence ID" value="MBE6272260.1"/>
    <property type="molecule type" value="Genomic_DNA"/>
</dbReference>
<evidence type="ECO:0000256" key="2">
    <source>
        <dbReference type="ARBA" id="ARBA00023136"/>
    </source>
</evidence>
<dbReference type="InterPro" id="IPR036942">
    <property type="entry name" value="Beta-barrel_TonB_sf"/>
</dbReference>
<dbReference type="Pfam" id="PF13715">
    <property type="entry name" value="CarbopepD_reg_2"/>
    <property type="match status" value="1"/>
</dbReference>
<protein>
    <recommendedName>
        <fullName evidence="7">CarboxypepD_reg-like domain-containing protein</fullName>
    </recommendedName>
</protein>
<dbReference type="Gene3D" id="2.40.170.20">
    <property type="entry name" value="TonB-dependent receptor, beta-barrel domain"/>
    <property type="match status" value="1"/>
</dbReference>
<evidence type="ECO:0000256" key="4">
    <source>
        <dbReference type="SAM" id="SignalP"/>
    </source>
</evidence>
<dbReference type="Gene3D" id="2.60.40.1120">
    <property type="entry name" value="Carboxypeptidase-like, regulatory domain"/>
    <property type="match status" value="1"/>
</dbReference>
<keyword evidence="2" id="KW-0472">Membrane</keyword>
<accession>A0A9D5P2Y8</accession>
<gene>
    <name evidence="5" type="ORF">E7101_15165</name>
</gene>
<organism evidence="5 6">
    <name type="scientific">Xylanibacter ruminicola</name>
    <name type="common">Prevotella ruminicola</name>
    <dbReference type="NCBI Taxonomy" id="839"/>
    <lineage>
        <taxon>Bacteria</taxon>
        <taxon>Pseudomonadati</taxon>
        <taxon>Bacteroidota</taxon>
        <taxon>Bacteroidia</taxon>
        <taxon>Bacteroidales</taxon>
        <taxon>Prevotellaceae</taxon>
        <taxon>Xylanibacter</taxon>
    </lineage>
</organism>
<evidence type="ECO:0000256" key="1">
    <source>
        <dbReference type="ARBA" id="ARBA00004442"/>
    </source>
</evidence>
<comment type="subcellular location">
    <subcellularLocation>
        <location evidence="1">Cell outer membrane</location>
    </subcellularLocation>
</comment>
<keyword evidence="3" id="KW-0998">Cell outer membrane</keyword>
<dbReference type="InterPro" id="IPR008969">
    <property type="entry name" value="CarboxyPept-like_regulatory"/>
</dbReference>
<feature type="chain" id="PRO_5039439686" description="CarboxypepD_reg-like domain-containing protein" evidence="4">
    <location>
        <begin position="21"/>
        <end position="840"/>
    </location>
</feature>
<reference evidence="5" key="1">
    <citation type="submission" date="2019-04" db="EMBL/GenBank/DDBJ databases">
        <title>Evolution of Biomass-Degrading Anaerobic Consortia Revealed by Metagenomics.</title>
        <authorList>
            <person name="Peng X."/>
        </authorList>
    </citation>
    <scope>NUCLEOTIDE SEQUENCE</scope>
    <source>
        <strain evidence="5">SIG140</strain>
    </source>
</reference>
<proteinExistence type="predicted"/>
<evidence type="ECO:0000256" key="3">
    <source>
        <dbReference type="ARBA" id="ARBA00023237"/>
    </source>
</evidence>
<sequence length="840" mass="95585">MMKRLLFTCLMADLALIASAQIKVTGQVTDSQSGKPLAKVIVSARDKDNKTKSFVQTKADGTYMLTATSNPATLHFSIIGYKKKTIPFVSGQTEYHVILEQSAIELREVKIKSQKIRQRGDTLVYSVASFAKEGDRSIGDVLKKMPGIQVAEDGKVSYNGMPINKFYIEGKDLLQGKYGLATKGVEHKDVSSVEVMTNHQPVKALKNLSESEQAAINLKLKDGSKSHLITTINAALGTPALWNGNLTAMMFSKQWQMISTYKTNNTGEDLQRDIREHIDILDKKTQTYSEADYLTLPAGKQSELEKQRTLFNKTHLLSTNWIFGIGRDATLDAQVSYLTDRQHNEYESKTEYYQSTGSRMIEDRLHSKAGIERLAAKMTIEVNRDSDYLNNVLRTDLGWDGGDVLTGGTYNATQHLYLPRHQLSNSLEYIHRKGKNALTVNSQNQWAWLPQYTAVERDGANYYQDLRRHSFYSDEHVNFDIGIGAFVVAMEGGLNYVDRSLNDYRTRRYQTYLTPTLKYPHRQFNFTLRLPLSYYHYDFGDSKRDDVNYGSSLGVSYRGIRNLSLSLTGGISQNPYNISNNFDGQLMTNYRTMMRGTTEYGTATGKSVALSAFYQNSSNGVFGFLTATRMWNKNPFVSIQSFDGDWLINGLMLCPNHSSSWLVNGNIETMLPFTGGMFKLYANWLQHDREMFTGDVLTFYRNNLLSLDAIINGTLFKKLNWKYELEYGNSQLRLGDEAANSLQSFEHSFSLYYSPIKKLSLSLVGEYYHNEVAQHQYTNHFLMDAKAVWKLRSNLEFTLALNNILNEKRYAYTTYTQLTSFSSSTPIRSRELLLSIYFRP</sequence>
<evidence type="ECO:0000313" key="5">
    <source>
        <dbReference type="EMBL" id="MBE6272260.1"/>
    </source>
</evidence>
<dbReference type="SUPFAM" id="SSF49464">
    <property type="entry name" value="Carboxypeptidase regulatory domain-like"/>
    <property type="match status" value="1"/>
</dbReference>
<evidence type="ECO:0000313" key="6">
    <source>
        <dbReference type="Proteomes" id="UP000806522"/>
    </source>
</evidence>
<evidence type="ECO:0008006" key="7">
    <source>
        <dbReference type="Google" id="ProtNLM"/>
    </source>
</evidence>
<dbReference type="Proteomes" id="UP000806522">
    <property type="component" value="Unassembled WGS sequence"/>
</dbReference>
<dbReference type="AlphaFoldDB" id="A0A9D5P2Y8"/>
<dbReference type="SUPFAM" id="SSF56935">
    <property type="entry name" value="Porins"/>
    <property type="match status" value="1"/>
</dbReference>
<feature type="signal peptide" evidence="4">
    <location>
        <begin position="1"/>
        <end position="20"/>
    </location>
</feature>
<keyword evidence="4" id="KW-0732">Signal</keyword>
<comment type="caution">
    <text evidence="5">The sequence shown here is derived from an EMBL/GenBank/DDBJ whole genome shotgun (WGS) entry which is preliminary data.</text>
</comment>